<dbReference type="InterPro" id="IPR026444">
    <property type="entry name" value="Secre_tail"/>
</dbReference>
<evidence type="ECO:0000256" key="3">
    <source>
        <dbReference type="ARBA" id="ARBA00022764"/>
    </source>
</evidence>
<gene>
    <name evidence="8" type="ORF">I5M27_11200</name>
</gene>
<dbReference type="SUPFAM" id="SSF48230">
    <property type="entry name" value="Chondroitin AC/alginate lyase"/>
    <property type="match status" value="1"/>
</dbReference>
<evidence type="ECO:0000313" key="8">
    <source>
        <dbReference type="EMBL" id="MBK0403555.1"/>
    </source>
</evidence>
<evidence type="ECO:0000259" key="6">
    <source>
        <dbReference type="Pfam" id="PF07940"/>
    </source>
</evidence>
<dbReference type="InterPro" id="IPR012480">
    <property type="entry name" value="Hepar_II_III_C"/>
</dbReference>
<dbReference type="EMBL" id="JAEHFX010000005">
    <property type="protein sequence ID" value="MBK0403555.1"/>
    <property type="molecule type" value="Genomic_DNA"/>
</dbReference>
<sequence>MKNFTLLTFFLFLHTVSGLLLAQSGSWQPAGANLGFPRTLLKASEIPAVRVSLQDSARKALYTSVYYTVAPTTNVSDPDRRLRARAAKNMAFSRLINLKPTGNSALDTLTAAEKTQIETNIISLLDNLNPAVDAVWSYEKWQWRSKELLDYLIAYDLLRGANVPVTRLATTRTKLQQFAGNLYSNGSGFVGSINNNHLFMTAAALGMAGIVLNDLTSSTTSQQPQSWINIGMYNLDNAMWRNAGRQSDPGIVAGYAEGPFYFKYAMENCLPFFRAFGNFLPDGTYSFTWNNTTRQIRNPYFDPNYDLLYQWMTDIAMPDGRFPALEDSYTDMAMPELALTGKPQFVKAFHPQKMEAAQLTSLNQQLDGTVDLRANYLAANLNPLPQPEKALTTLPAAGNLIFRSGNGFESNYLHVYGKNGRALNNSGGHNQGDASSFILYAKGQLLALDAGYLNYNRRAEVGNANNHNLVLVDGAGPKIGTAGAANDAAAYIENTFETEALTYGEVRTAYSGANITRKTLQVRGEYFLMADFISAAAPHNFTWQLHGFGLENGTAAEGTFTDQATNHEGIWQKNGVSLKAHVTAAGGASAYSKTTSAHEITYNQAKNHTTFLVQKNSVSATQFLAALHPYTVPNAVTSTLSLPNMAGLTHVSAHFTDVVFTQADTILKTVTVNNLPDPIKADASFTLFSLDHAGAFAQLFLQNGTTLFYGTEQILSSSKRANLAWTQRAPGEFQGYVNKATTLSVRVTHQPNTVTGQHLSSWTYNATTQTLQATFSQPSDFTYKVISNPLPVEMVGFWAEKLNEKVKLRWQTASETNSKLFRIARSADAGNWETVAEKMAQGNSSNLTSYEFTDAPGFSGLVYYRLTQEDQDGTASFSDIKVVNLEKQTPAALRLYPNPASETLHLELETSQPENAQIQIRDLAGRDVLSLKKQLQAGPNKLTCEIEKLPAGFYILSVQGKEQTQQIKFIKQ</sequence>
<keyword evidence="2 5" id="KW-0732">Signal</keyword>
<dbReference type="Pfam" id="PF07940">
    <property type="entry name" value="Hepar_II_III_C"/>
    <property type="match status" value="1"/>
</dbReference>
<dbReference type="Gene3D" id="2.70.98.70">
    <property type="match status" value="1"/>
</dbReference>
<organism evidence="8 9">
    <name type="scientific">Adhaeribacter terrigena</name>
    <dbReference type="NCBI Taxonomy" id="2793070"/>
    <lineage>
        <taxon>Bacteria</taxon>
        <taxon>Pseudomonadati</taxon>
        <taxon>Bacteroidota</taxon>
        <taxon>Cytophagia</taxon>
        <taxon>Cytophagales</taxon>
        <taxon>Hymenobacteraceae</taxon>
        <taxon>Adhaeribacter</taxon>
    </lineage>
</organism>
<dbReference type="Pfam" id="PF18962">
    <property type="entry name" value="Por_Secre_tail"/>
    <property type="match status" value="1"/>
</dbReference>
<feature type="domain" description="Secretion system C-terminal sorting" evidence="7">
    <location>
        <begin position="895"/>
        <end position="970"/>
    </location>
</feature>
<keyword evidence="9" id="KW-1185">Reference proteome</keyword>
<feature type="domain" description="Heparinase II/III-like C-terminal" evidence="6">
    <location>
        <begin position="394"/>
        <end position="598"/>
    </location>
</feature>
<protein>
    <submittedName>
        <fullName evidence="8">T9SS type A sorting domain-containing protein</fullName>
    </submittedName>
</protein>
<evidence type="ECO:0000313" key="9">
    <source>
        <dbReference type="Proteomes" id="UP000644147"/>
    </source>
</evidence>
<name>A0ABS1C2D3_9BACT</name>
<proteinExistence type="predicted"/>
<keyword evidence="3" id="KW-0574">Periplasm</keyword>
<evidence type="ECO:0000256" key="1">
    <source>
        <dbReference type="ARBA" id="ARBA00004418"/>
    </source>
</evidence>
<evidence type="ECO:0000256" key="4">
    <source>
        <dbReference type="ARBA" id="ARBA00023239"/>
    </source>
</evidence>
<evidence type="ECO:0000259" key="7">
    <source>
        <dbReference type="Pfam" id="PF18962"/>
    </source>
</evidence>
<keyword evidence="4" id="KW-0456">Lyase</keyword>
<dbReference type="InterPro" id="IPR008929">
    <property type="entry name" value="Chondroitin_lyas"/>
</dbReference>
<feature type="signal peptide" evidence="5">
    <location>
        <begin position="1"/>
        <end position="22"/>
    </location>
</feature>
<evidence type="ECO:0000256" key="5">
    <source>
        <dbReference type="SAM" id="SignalP"/>
    </source>
</evidence>
<dbReference type="Proteomes" id="UP000644147">
    <property type="component" value="Unassembled WGS sequence"/>
</dbReference>
<dbReference type="PANTHER" id="PTHR39210:SF1">
    <property type="entry name" value="HEPARIN-SULFATE LYASE"/>
    <property type="match status" value="1"/>
</dbReference>
<dbReference type="RefSeq" id="WP_200506303.1">
    <property type="nucleotide sequence ID" value="NZ_JAEHFX010000005.1"/>
</dbReference>
<comment type="caution">
    <text evidence="8">The sequence shown here is derived from an EMBL/GenBank/DDBJ whole genome shotgun (WGS) entry which is preliminary data.</text>
</comment>
<dbReference type="PANTHER" id="PTHR39210">
    <property type="entry name" value="HEPARIN-SULFATE LYASE"/>
    <property type="match status" value="1"/>
</dbReference>
<reference evidence="8 9" key="1">
    <citation type="submission" date="2020-12" db="EMBL/GenBank/DDBJ databases">
        <title>Bacterial novel species Adhaeribacter sp. BT258 isolated from soil.</title>
        <authorList>
            <person name="Jung H.-Y."/>
        </authorList>
    </citation>
    <scope>NUCLEOTIDE SEQUENCE [LARGE SCALE GENOMIC DNA]</scope>
    <source>
        <strain evidence="8 9">BT258</strain>
    </source>
</reference>
<accession>A0ABS1C2D3</accession>
<dbReference type="Gene3D" id="1.50.10.100">
    <property type="entry name" value="Chondroitin AC/alginate lyase"/>
    <property type="match status" value="1"/>
</dbReference>
<dbReference type="NCBIfam" id="TIGR04183">
    <property type="entry name" value="Por_Secre_tail"/>
    <property type="match status" value="1"/>
</dbReference>
<feature type="chain" id="PRO_5045794313" evidence="5">
    <location>
        <begin position="23"/>
        <end position="972"/>
    </location>
</feature>
<comment type="subcellular location">
    <subcellularLocation>
        <location evidence="1">Periplasm</location>
    </subcellularLocation>
</comment>
<evidence type="ECO:0000256" key="2">
    <source>
        <dbReference type="ARBA" id="ARBA00022729"/>
    </source>
</evidence>